<dbReference type="EMBL" id="JAPWDO010000006">
    <property type="protein sequence ID" value="KAJ5466055.1"/>
    <property type="molecule type" value="Genomic_DNA"/>
</dbReference>
<dbReference type="Proteomes" id="UP001147760">
    <property type="component" value="Unassembled WGS sequence"/>
</dbReference>
<gene>
    <name evidence="1" type="ORF">N7530_009842</name>
</gene>
<protein>
    <submittedName>
        <fullName evidence="1">Uncharacterized protein</fullName>
    </submittedName>
</protein>
<evidence type="ECO:0000313" key="2">
    <source>
        <dbReference type="Proteomes" id="UP001147760"/>
    </source>
</evidence>
<organism evidence="1 2">
    <name type="scientific">Penicillium desertorum</name>
    <dbReference type="NCBI Taxonomy" id="1303715"/>
    <lineage>
        <taxon>Eukaryota</taxon>
        <taxon>Fungi</taxon>
        <taxon>Dikarya</taxon>
        <taxon>Ascomycota</taxon>
        <taxon>Pezizomycotina</taxon>
        <taxon>Eurotiomycetes</taxon>
        <taxon>Eurotiomycetidae</taxon>
        <taxon>Eurotiales</taxon>
        <taxon>Aspergillaceae</taxon>
        <taxon>Penicillium</taxon>
    </lineage>
</organism>
<keyword evidence="2" id="KW-1185">Reference proteome</keyword>
<name>A0A9W9WJD9_9EURO</name>
<dbReference type="AlphaFoldDB" id="A0A9W9WJD9"/>
<proteinExistence type="predicted"/>
<evidence type="ECO:0000313" key="1">
    <source>
        <dbReference type="EMBL" id="KAJ5466055.1"/>
    </source>
</evidence>
<comment type="caution">
    <text evidence="1">The sequence shown here is derived from an EMBL/GenBank/DDBJ whole genome shotgun (WGS) entry which is preliminary data.</text>
</comment>
<sequence length="59" mass="6532">MLPFTVFGQPKSEINEERDPALQAIDRMEDALGNLFQDEVEDPGLIGENIVVNASRSSK</sequence>
<reference evidence="1" key="2">
    <citation type="journal article" date="2023" name="IMA Fungus">
        <title>Comparative genomic study of the Penicillium genus elucidates a diverse pangenome and 15 lateral gene transfer events.</title>
        <authorList>
            <person name="Petersen C."/>
            <person name="Sorensen T."/>
            <person name="Nielsen M.R."/>
            <person name="Sondergaard T.E."/>
            <person name="Sorensen J.L."/>
            <person name="Fitzpatrick D.A."/>
            <person name="Frisvad J.C."/>
            <person name="Nielsen K.L."/>
        </authorList>
    </citation>
    <scope>NUCLEOTIDE SEQUENCE</scope>
    <source>
        <strain evidence="1">IBT 17660</strain>
    </source>
</reference>
<reference evidence="1" key="1">
    <citation type="submission" date="2022-12" db="EMBL/GenBank/DDBJ databases">
        <authorList>
            <person name="Petersen C."/>
        </authorList>
    </citation>
    <scope>NUCLEOTIDE SEQUENCE</scope>
    <source>
        <strain evidence="1">IBT 17660</strain>
    </source>
</reference>
<accession>A0A9W9WJD9</accession>